<sequence length="460" mass="52489">MKTLMEWIKANPLTVASILVAVVSLGIIGYFTSQGRAFRSEVQARAESESREIQRFMRETVQIPPERPDDDSDDITGVTITQGAIRQLERLYGRIDEEYREVFDAAVEFNRGYHRRLVDALFRDDAGPNVPYEARSAYRRAFERMMGSPSGDESDPRLGAGSPPRADQIQRYLEQLEEQIRATYRPPGERQSELSDRERRELERELRESHLALLRERAEQINIYAVTRLNDSEFPFHVGEWSRASDRPEPSHLWEGQVGLWLQQDIARAIARANRVDDPNSNVLNAPVKRLLRVEVIPGYVGLHTLGGVAGSGNVNRARDGSYPIPSRMTRASDGNGALPVNFRVGPTGRVSNAMYDVRHVRVRAIVDDQQLPDLFNALGAVNFMTVLHTTIRDVDEYEALREGFVYGSGNVVEAEMIIEAILLREWTKQMMPQPVRQYLGIDEAERDDTDRFQDDYMYY</sequence>
<feature type="transmembrane region" description="Helical" evidence="2">
    <location>
        <begin position="12"/>
        <end position="31"/>
    </location>
</feature>
<accession>A0ABV4U232</accession>
<evidence type="ECO:0000313" key="4">
    <source>
        <dbReference type="Proteomes" id="UP001575105"/>
    </source>
</evidence>
<name>A0ABV4U232_9BACT</name>
<keyword evidence="2" id="KW-0472">Membrane</keyword>
<comment type="caution">
    <text evidence="3">The sequence shown here is derived from an EMBL/GenBank/DDBJ whole genome shotgun (WGS) entry which is preliminary data.</text>
</comment>
<feature type="region of interest" description="Disordered" evidence="1">
    <location>
        <begin position="146"/>
        <end position="165"/>
    </location>
</feature>
<keyword evidence="2" id="KW-0812">Transmembrane</keyword>
<dbReference type="RefSeq" id="WP_425343757.1">
    <property type="nucleotide sequence ID" value="NZ_JBGUBD010000001.1"/>
</dbReference>
<protein>
    <submittedName>
        <fullName evidence="3">Uncharacterized protein</fullName>
    </submittedName>
</protein>
<evidence type="ECO:0000256" key="1">
    <source>
        <dbReference type="SAM" id="MobiDB-lite"/>
    </source>
</evidence>
<reference evidence="3 4" key="1">
    <citation type="submission" date="2024-08" db="EMBL/GenBank/DDBJ databases">
        <title>Whole-genome sequencing of halo(alkali)philic microorganisms from hypersaline lakes.</title>
        <authorList>
            <person name="Sorokin D.Y."/>
            <person name="Merkel A.Y."/>
            <person name="Messina E."/>
            <person name="Yakimov M."/>
        </authorList>
    </citation>
    <scope>NUCLEOTIDE SEQUENCE [LARGE SCALE GENOMIC DNA]</scope>
    <source>
        <strain evidence="3 4">AB-hyl4</strain>
    </source>
</reference>
<gene>
    <name evidence="3" type="ORF">ACERK3_00860</name>
</gene>
<evidence type="ECO:0000256" key="2">
    <source>
        <dbReference type="SAM" id="Phobius"/>
    </source>
</evidence>
<organism evidence="3 4">
    <name type="scientific">Natronomicrosphaera hydrolytica</name>
    <dbReference type="NCBI Taxonomy" id="3242702"/>
    <lineage>
        <taxon>Bacteria</taxon>
        <taxon>Pseudomonadati</taxon>
        <taxon>Planctomycetota</taxon>
        <taxon>Phycisphaerae</taxon>
        <taxon>Phycisphaerales</taxon>
        <taxon>Phycisphaeraceae</taxon>
        <taxon>Natronomicrosphaera</taxon>
    </lineage>
</organism>
<evidence type="ECO:0000313" key="3">
    <source>
        <dbReference type="EMBL" id="MFA9476831.1"/>
    </source>
</evidence>
<keyword evidence="2" id="KW-1133">Transmembrane helix</keyword>
<keyword evidence="4" id="KW-1185">Reference proteome</keyword>
<dbReference type="EMBL" id="JBGUBD010000001">
    <property type="protein sequence ID" value="MFA9476831.1"/>
    <property type="molecule type" value="Genomic_DNA"/>
</dbReference>
<proteinExistence type="predicted"/>
<dbReference type="Proteomes" id="UP001575105">
    <property type="component" value="Unassembled WGS sequence"/>
</dbReference>